<evidence type="ECO:0000256" key="2">
    <source>
        <dbReference type="SAM" id="MobiDB-lite"/>
    </source>
</evidence>
<dbReference type="Pfam" id="PF21530">
    <property type="entry name" value="Pif1_2B_dom"/>
    <property type="match status" value="1"/>
</dbReference>
<dbReference type="GO" id="GO:0006281">
    <property type="term" value="P:DNA repair"/>
    <property type="evidence" value="ECO:0007669"/>
    <property type="project" value="UniProtKB-KW"/>
</dbReference>
<reference evidence="5" key="1">
    <citation type="journal article" date="2019" name="Sci. Rep.">
        <title>Draft genome of Tanacetum cinerariifolium, the natural source of mosquito coil.</title>
        <authorList>
            <person name="Yamashiro T."/>
            <person name="Shiraishi A."/>
            <person name="Satake H."/>
            <person name="Nakayama K."/>
        </authorList>
    </citation>
    <scope>NUCLEOTIDE SEQUENCE</scope>
</reference>
<dbReference type="PANTHER" id="PTHR10492:SF96">
    <property type="entry name" value="ATP-DEPENDENT DNA HELICASE"/>
    <property type="match status" value="1"/>
</dbReference>
<evidence type="ECO:0000259" key="3">
    <source>
        <dbReference type="Pfam" id="PF05970"/>
    </source>
</evidence>
<dbReference type="Pfam" id="PF05970">
    <property type="entry name" value="PIF1"/>
    <property type="match status" value="1"/>
</dbReference>
<dbReference type="InterPro" id="IPR027417">
    <property type="entry name" value="P-loop_NTPase"/>
</dbReference>
<dbReference type="Gene3D" id="2.40.50.140">
    <property type="entry name" value="Nucleic acid-binding proteins"/>
    <property type="match status" value="1"/>
</dbReference>
<comment type="catalytic activity">
    <reaction evidence="1">
        <text>ATP + H2O = ADP + phosphate + H(+)</text>
        <dbReference type="Rhea" id="RHEA:13065"/>
        <dbReference type="ChEBI" id="CHEBI:15377"/>
        <dbReference type="ChEBI" id="CHEBI:15378"/>
        <dbReference type="ChEBI" id="CHEBI:30616"/>
        <dbReference type="ChEBI" id="CHEBI:43474"/>
        <dbReference type="ChEBI" id="CHEBI:456216"/>
        <dbReference type="EC" id="5.6.2.3"/>
    </reaction>
</comment>
<dbReference type="InterPro" id="IPR010285">
    <property type="entry name" value="DNA_helicase_pif1-like_DEAD"/>
</dbReference>
<accession>A0A6L2MSX8</accession>
<evidence type="ECO:0000256" key="1">
    <source>
        <dbReference type="RuleBase" id="RU363044"/>
    </source>
</evidence>
<keyword evidence="1" id="KW-0233">DNA recombination</keyword>
<sequence length="1109" mass="125622">MQRVVIRERYQLESVANKPHKKKTTLTEWLDYHNHHADGRQLTYLDFPSKYVWDKSHKYWQRRRQLNRYSLCRMSYVHPAAGDLFYQRILLSHQKGCTSFRDIRTINHIVYPTCRAACEAMGLLGDDKEWETTLIEASTTATPSELRTLLAHIFTHCIPNLHIDPSELENYTKYEFEACLNHCSRSLADFGIPLPPEDLIDKSIDKLNDCQRNIFNLIIHAVATRTQELIFVYGHDGTGKTFLWKTIIYALRAEGKIVLAVASSGIASLLLPSGDGVLGVPDESDPENTSWLEIPAKFQIPNDENGLTKLIEFIYDKDIILHPNAKDLQDKAIICPKNDIADVINAKVMDMLPGCATTYISNDEAIPHGQNGGEVELLYPIEYLNTLNFAGIPPHELKLKIGSPIMLLRNINIIGGLCNGTRMIVTTIELANVDDSGQQNKGKIILTEPKITYISELSSTAYDKTIEAIGTPIQANMGLLDAEYFDQLLQLQKAYQFTGYSCEPTDKWERTLPTETSLIFGRFLQVQEIPGVEFPEHYFNFAAYNELQDRLTAKNPILTACGQKLKEEYSLPKCKHHGPQTAQVYSYCFKAMVNNGSATTPITCFSDQAHTLTRNVNEVVAELQDKNPFALPLCLQQLQRTTHIFQFHFDTMTSSRRPDFVLDKVFPTPTLALPQPEPIEAPEPDTASIHQEIPQQSPTLEEIKESDDSEETIFAHSSEPQITTPLTSKLSVVETNGERRQSEEITKVLNQKTTLRRPTRNNQYSSSAKEAENRAKKPSPPQDLDFESDFIRSHGDTNHILEELLRTLKTNSPVGEPERSNDFTEPLDTFLMGDEITSTISERENDEFIKSGVDNLVPILRESELTLVSTDLECSMPIDPPLHCTDVLEDTTVDIDLPFGEHLDTFSKRDREIDFNPRDIETNDLISEFEDISNLDPFELTLVIDESPLLVTPLPDPKQIYLREVERFDHFFSLTQSGGKTRVIETSSFSFHHMPSPRPAAYSPTEVMYCYYHPHLTPGFSLIVKTFMLVFNPPITRSPVDLFVSKCGEIPSDESKVHIEVLPVLWENRLPIPNSSLSLSRLELKGLIRILKNSLEDGQGLDDLLCIPK</sequence>
<protein>
    <recommendedName>
        <fullName evidence="1">ATP-dependent DNA helicase</fullName>
        <ecNumber evidence="1">5.6.2.3</ecNumber>
    </recommendedName>
</protein>
<keyword evidence="1" id="KW-0547">Nucleotide-binding</keyword>
<dbReference type="EC" id="5.6.2.3" evidence="1"/>
<proteinExistence type="inferred from homology"/>
<dbReference type="GO" id="GO:0006310">
    <property type="term" value="P:DNA recombination"/>
    <property type="evidence" value="ECO:0007669"/>
    <property type="project" value="UniProtKB-KW"/>
</dbReference>
<gene>
    <name evidence="5" type="ORF">Tci_049066</name>
</gene>
<dbReference type="Gene3D" id="3.40.50.300">
    <property type="entry name" value="P-loop containing nucleotide triphosphate hydrolases"/>
    <property type="match status" value="1"/>
</dbReference>
<feature type="domain" description="DNA helicase Pif1-like 2B" evidence="4">
    <location>
        <begin position="382"/>
        <end position="427"/>
    </location>
</feature>
<dbReference type="PANTHER" id="PTHR10492">
    <property type="match status" value="1"/>
</dbReference>
<name>A0A6L2MSX8_TANCI</name>
<evidence type="ECO:0000313" key="5">
    <source>
        <dbReference type="EMBL" id="GEU77088.1"/>
    </source>
</evidence>
<dbReference type="InterPro" id="IPR012340">
    <property type="entry name" value="NA-bd_OB-fold"/>
</dbReference>
<comment type="similarity">
    <text evidence="1">Belongs to the helicase family.</text>
</comment>
<feature type="region of interest" description="Disordered" evidence="2">
    <location>
        <begin position="752"/>
        <end position="782"/>
    </location>
</feature>
<keyword evidence="1" id="KW-0234">DNA repair</keyword>
<dbReference type="GO" id="GO:0000723">
    <property type="term" value="P:telomere maintenance"/>
    <property type="evidence" value="ECO:0007669"/>
    <property type="project" value="InterPro"/>
</dbReference>
<dbReference type="EMBL" id="BKCJ010007404">
    <property type="protein sequence ID" value="GEU77088.1"/>
    <property type="molecule type" value="Genomic_DNA"/>
</dbReference>
<feature type="domain" description="DNA helicase Pif1-like DEAD-box helicase" evidence="3">
    <location>
        <begin position="206"/>
        <end position="275"/>
    </location>
</feature>
<dbReference type="GO" id="GO:0016787">
    <property type="term" value="F:hydrolase activity"/>
    <property type="evidence" value="ECO:0007669"/>
    <property type="project" value="UniProtKB-KW"/>
</dbReference>
<dbReference type="GO" id="GO:0043139">
    <property type="term" value="F:5'-3' DNA helicase activity"/>
    <property type="evidence" value="ECO:0007669"/>
    <property type="project" value="UniProtKB-EC"/>
</dbReference>
<keyword evidence="1" id="KW-0227">DNA damage</keyword>
<dbReference type="GO" id="GO:0005524">
    <property type="term" value="F:ATP binding"/>
    <property type="evidence" value="ECO:0007669"/>
    <property type="project" value="UniProtKB-KW"/>
</dbReference>
<dbReference type="InterPro" id="IPR049163">
    <property type="entry name" value="Pif1-like_2B_dom"/>
</dbReference>
<dbReference type="SUPFAM" id="SSF52540">
    <property type="entry name" value="P-loop containing nucleoside triphosphate hydrolases"/>
    <property type="match status" value="2"/>
</dbReference>
<keyword evidence="1" id="KW-0378">Hydrolase</keyword>
<organism evidence="5">
    <name type="scientific">Tanacetum cinerariifolium</name>
    <name type="common">Dalmatian daisy</name>
    <name type="synonym">Chrysanthemum cinerariifolium</name>
    <dbReference type="NCBI Taxonomy" id="118510"/>
    <lineage>
        <taxon>Eukaryota</taxon>
        <taxon>Viridiplantae</taxon>
        <taxon>Streptophyta</taxon>
        <taxon>Embryophyta</taxon>
        <taxon>Tracheophyta</taxon>
        <taxon>Spermatophyta</taxon>
        <taxon>Magnoliopsida</taxon>
        <taxon>eudicotyledons</taxon>
        <taxon>Gunneridae</taxon>
        <taxon>Pentapetalae</taxon>
        <taxon>asterids</taxon>
        <taxon>campanulids</taxon>
        <taxon>Asterales</taxon>
        <taxon>Asteraceae</taxon>
        <taxon>Asteroideae</taxon>
        <taxon>Anthemideae</taxon>
        <taxon>Anthemidinae</taxon>
        <taxon>Tanacetum</taxon>
    </lineage>
</organism>
<comment type="caution">
    <text evidence="5">The sequence shown here is derived from an EMBL/GenBank/DDBJ whole genome shotgun (WGS) entry which is preliminary data.</text>
</comment>
<evidence type="ECO:0000259" key="4">
    <source>
        <dbReference type="Pfam" id="PF21530"/>
    </source>
</evidence>
<keyword evidence="1" id="KW-0067">ATP-binding</keyword>
<dbReference type="AlphaFoldDB" id="A0A6L2MSX8"/>
<keyword evidence="1 5" id="KW-0347">Helicase</keyword>
<comment type="cofactor">
    <cofactor evidence="1">
        <name>Mg(2+)</name>
        <dbReference type="ChEBI" id="CHEBI:18420"/>
    </cofactor>
</comment>